<evidence type="ECO:0000256" key="1">
    <source>
        <dbReference type="SAM" id="MobiDB-lite"/>
    </source>
</evidence>
<dbReference type="Proteomes" id="UP001295684">
    <property type="component" value="Unassembled WGS sequence"/>
</dbReference>
<name>A0AAD2D6W0_EUPCR</name>
<feature type="compositionally biased region" description="Basic residues" evidence="1">
    <location>
        <begin position="73"/>
        <end position="82"/>
    </location>
</feature>
<sequence>MLTRFKLPCSILNMTFMKEHASCCKDQYVNMKPIIQTLVEKKYSCSSLLQKRLDSKLAKRSKIRMNLLSKSPKQSKKAHKRSVVNIKIIDESQKDSNPLKKKPSIQVMNLRIRKSPRTKSRNSLSSSKNFREIDKPKYKPKKKSSRDKQRIYSATRDAYGYNPYPKMKKSNSSGSSNAYTLPQSAKMNQEMTKTFYRTNLSSSSAKKSEVHFMKGKFHSRRQTRYDTLSPQKLRPNSGFLIKRKNSNKTDPAIETEFDREIMKFLDTL</sequence>
<feature type="compositionally biased region" description="Basic residues" evidence="1">
    <location>
        <begin position="111"/>
        <end position="120"/>
    </location>
</feature>
<dbReference type="EMBL" id="CAMPGE010025733">
    <property type="protein sequence ID" value="CAI2383464.1"/>
    <property type="molecule type" value="Genomic_DNA"/>
</dbReference>
<protein>
    <submittedName>
        <fullName evidence="2">Uncharacterized protein</fullName>
    </submittedName>
</protein>
<evidence type="ECO:0000313" key="3">
    <source>
        <dbReference type="Proteomes" id="UP001295684"/>
    </source>
</evidence>
<proteinExistence type="predicted"/>
<accession>A0AAD2D6W0</accession>
<keyword evidence="3" id="KW-1185">Reference proteome</keyword>
<gene>
    <name evidence="2" type="ORF">ECRASSUSDP1_LOCUS24966</name>
</gene>
<reference evidence="2" key="1">
    <citation type="submission" date="2023-07" db="EMBL/GenBank/DDBJ databases">
        <authorList>
            <consortium name="AG Swart"/>
            <person name="Singh M."/>
            <person name="Singh A."/>
            <person name="Seah K."/>
            <person name="Emmerich C."/>
        </authorList>
    </citation>
    <scope>NUCLEOTIDE SEQUENCE</scope>
    <source>
        <strain evidence="2">DP1</strain>
    </source>
</reference>
<feature type="region of interest" description="Disordered" evidence="1">
    <location>
        <begin position="66"/>
        <end position="154"/>
    </location>
</feature>
<dbReference type="AlphaFoldDB" id="A0AAD2D6W0"/>
<organism evidence="2 3">
    <name type="scientific">Euplotes crassus</name>
    <dbReference type="NCBI Taxonomy" id="5936"/>
    <lineage>
        <taxon>Eukaryota</taxon>
        <taxon>Sar</taxon>
        <taxon>Alveolata</taxon>
        <taxon>Ciliophora</taxon>
        <taxon>Intramacronucleata</taxon>
        <taxon>Spirotrichea</taxon>
        <taxon>Hypotrichia</taxon>
        <taxon>Euplotida</taxon>
        <taxon>Euplotidae</taxon>
        <taxon>Moneuplotes</taxon>
    </lineage>
</organism>
<comment type="caution">
    <text evidence="2">The sequence shown here is derived from an EMBL/GenBank/DDBJ whole genome shotgun (WGS) entry which is preliminary data.</text>
</comment>
<evidence type="ECO:0000313" key="2">
    <source>
        <dbReference type="EMBL" id="CAI2383464.1"/>
    </source>
</evidence>
<feature type="compositionally biased region" description="Basic and acidic residues" evidence="1">
    <location>
        <begin position="88"/>
        <end position="98"/>
    </location>
</feature>